<accession>A0A842HSS0</accession>
<organism evidence="1 2">
    <name type="scientific">Parasphingopyxis marina</name>
    <dbReference type="NCBI Taxonomy" id="2761622"/>
    <lineage>
        <taxon>Bacteria</taxon>
        <taxon>Pseudomonadati</taxon>
        <taxon>Pseudomonadota</taxon>
        <taxon>Alphaproteobacteria</taxon>
        <taxon>Sphingomonadales</taxon>
        <taxon>Sphingomonadaceae</taxon>
        <taxon>Parasphingopyxis</taxon>
    </lineage>
</organism>
<dbReference type="AlphaFoldDB" id="A0A842HSS0"/>
<dbReference type="InterPro" id="IPR027417">
    <property type="entry name" value="P-loop_NTPase"/>
</dbReference>
<dbReference type="Proteomes" id="UP000564378">
    <property type="component" value="Unassembled WGS sequence"/>
</dbReference>
<sequence length="341" mass="37714">MVEAESINTILHDPHWFPVRYDEKRDQFRLRRTLRQDHRDAVFLSEEYLGPAGEWRVLARKAVTRDAIGAPPYFIFHSGFCCSTLIARAFDLPGTAMGIKEPQMLQDVTGYRIRGASETQVDAAMTAALGLLARPLEPGEGVIVKPSCIVNSEAERIMRLRPDAHALYLHAPLHVFLGSIARKGITGRLWARELFAGLQHSGLANLGYTAEELFGQTDLQIAGLAWLAQHIHFTRLADQLGPERLRMLDSETLLAQPRYAIAALGSFFGLNLNPTQIEAILNGPAFTSHSKFGTEFDASLRESDRAAENLYADEIGKVAIWLEHVADGLGANLGQRHALLG</sequence>
<dbReference type="SUPFAM" id="SSF52540">
    <property type="entry name" value="P-loop containing nucleoside triphosphate hydrolases"/>
    <property type="match status" value="1"/>
</dbReference>
<protein>
    <submittedName>
        <fullName evidence="1">Uncharacterized protein</fullName>
    </submittedName>
</protein>
<keyword evidence="2" id="KW-1185">Reference proteome</keyword>
<dbReference type="Gene3D" id="3.40.50.300">
    <property type="entry name" value="P-loop containing nucleotide triphosphate hydrolases"/>
    <property type="match status" value="1"/>
</dbReference>
<dbReference type="RefSeq" id="WP_185799440.1">
    <property type="nucleotide sequence ID" value="NZ_JACJVJ010000001.1"/>
</dbReference>
<dbReference type="EMBL" id="JACJVJ010000001">
    <property type="protein sequence ID" value="MBC2776126.1"/>
    <property type="molecule type" value="Genomic_DNA"/>
</dbReference>
<proteinExistence type="predicted"/>
<reference evidence="1 2" key="1">
    <citation type="submission" date="2020-08" db="EMBL/GenBank/DDBJ databases">
        <title>Draft genome sequence of Parasphingopyxis sp. GrpM-11.</title>
        <authorList>
            <person name="Oh J."/>
            <person name="Roh D.-H."/>
        </authorList>
    </citation>
    <scope>NUCLEOTIDE SEQUENCE [LARGE SCALE GENOMIC DNA]</scope>
    <source>
        <strain evidence="1 2">GrpM-11</strain>
    </source>
</reference>
<evidence type="ECO:0000313" key="2">
    <source>
        <dbReference type="Proteomes" id="UP000564378"/>
    </source>
</evidence>
<gene>
    <name evidence="1" type="ORF">H6P80_00700</name>
</gene>
<comment type="caution">
    <text evidence="1">The sequence shown here is derived from an EMBL/GenBank/DDBJ whole genome shotgun (WGS) entry which is preliminary data.</text>
</comment>
<name>A0A842HSS0_9SPHN</name>
<evidence type="ECO:0000313" key="1">
    <source>
        <dbReference type="EMBL" id="MBC2776126.1"/>
    </source>
</evidence>